<keyword evidence="3" id="KW-0547">Nucleotide-binding</keyword>
<dbReference type="GO" id="GO:0005524">
    <property type="term" value="F:ATP binding"/>
    <property type="evidence" value="ECO:0007669"/>
    <property type="project" value="UniProtKB-KW"/>
</dbReference>
<dbReference type="PANTHER" id="PTHR43851">
    <property type="match status" value="1"/>
</dbReference>
<dbReference type="AlphaFoldDB" id="A0A1M4MWY9"/>
<dbReference type="InterPro" id="IPR051409">
    <property type="entry name" value="Atypical_kinase_ADCK"/>
</dbReference>
<dbReference type="GO" id="GO:0006744">
    <property type="term" value="P:ubiquinone biosynthetic process"/>
    <property type="evidence" value="ECO:0007669"/>
    <property type="project" value="TreeGrafter"/>
</dbReference>
<evidence type="ECO:0000256" key="3">
    <source>
        <dbReference type="ARBA" id="ARBA00022741"/>
    </source>
</evidence>
<evidence type="ECO:0000256" key="2">
    <source>
        <dbReference type="ARBA" id="ARBA00022679"/>
    </source>
</evidence>
<keyword evidence="4" id="KW-0067">ATP-binding</keyword>
<dbReference type="InterPro" id="IPR034646">
    <property type="entry name" value="ADCK3_dom"/>
</dbReference>
<accession>A0A1M4MWY9</accession>
<sequence length="419" mass="46252">MGSMAGGIASGVAAGGVKSLAAGQKPKLESLVFTPRNMTRLSTGLSQMRGAALKLGQMLSMDTGVVLPPELNALLAGMRDGAVAMPPKQLRNVLDRNWGQGWYKRFAHFDVRPFAAASIGQVHRARTHDGRELAIKVQYPGVRQSIDSDVDNLASLLRVSGVVPKELSLDEVLTEAKAQLHAEADYRAEATNLAMFQRLLSNSDRFVTPELELDLCTPQVLAMSYVQSAPLETVQNEPQETRDMIAASLIELVLQELFTFGTMQTDPNFANFRYVPETGQIVLLDFGAVKSFSLELQQKFRTLAQAALGGRHDEMRAAMLRIGYFAETTPEKYQAILLEMFDMAMTPIRQDAPYDFAASDLMDRLRDRGLEIGSERELTHVPPADTLFLHRKIGGTYLMATMLGARVPLRPLVEKYCCE</sequence>
<evidence type="ECO:0000313" key="7">
    <source>
        <dbReference type="Proteomes" id="UP000184085"/>
    </source>
</evidence>
<dbReference type="GO" id="GO:0016740">
    <property type="term" value="F:transferase activity"/>
    <property type="evidence" value="ECO:0007669"/>
    <property type="project" value="UniProtKB-KW"/>
</dbReference>
<dbReference type="PANTHER" id="PTHR43851:SF3">
    <property type="entry name" value="COENZYME Q8"/>
    <property type="match status" value="1"/>
</dbReference>
<keyword evidence="7" id="KW-1185">Reference proteome</keyword>
<evidence type="ECO:0000256" key="4">
    <source>
        <dbReference type="ARBA" id="ARBA00022840"/>
    </source>
</evidence>
<proteinExistence type="inferred from homology"/>
<dbReference type="InterPro" id="IPR004147">
    <property type="entry name" value="ABC1_dom"/>
</dbReference>
<dbReference type="EMBL" id="FMJB01000017">
    <property type="protein sequence ID" value="SCM66215.1"/>
    <property type="molecule type" value="Genomic_DNA"/>
</dbReference>
<dbReference type="Pfam" id="PF03109">
    <property type="entry name" value="ABC1"/>
    <property type="match status" value="1"/>
</dbReference>
<comment type="similarity">
    <text evidence="1">Belongs to the protein kinase superfamily. ADCK protein kinase family.</text>
</comment>
<evidence type="ECO:0000256" key="1">
    <source>
        <dbReference type="ARBA" id="ARBA00009670"/>
    </source>
</evidence>
<evidence type="ECO:0000313" key="6">
    <source>
        <dbReference type="EMBL" id="SCM66215.1"/>
    </source>
</evidence>
<feature type="domain" description="ABC1 atypical kinase-like" evidence="5">
    <location>
        <begin position="78"/>
        <end position="312"/>
    </location>
</feature>
<reference evidence="7" key="1">
    <citation type="submission" date="2016-09" db="EMBL/GenBank/DDBJ databases">
        <authorList>
            <person name="Wibberg D."/>
        </authorList>
    </citation>
    <scope>NUCLEOTIDE SEQUENCE [LARGE SCALE GENOMIC DNA]</scope>
</reference>
<dbReference type="Proteomes" id="UP000184085">
    <property type="component" value="Unassembled WGS sequence"/>
</dbReference>
<protein>
    <recommendedName>
        <fullName evidence="5">ABC1 atypical kinase-like domain-containing protein</fullName>
    </recommendedName>
</protein>
<name>A0A1M4MWY9_9RHOB</name>
<keyword evidence="2" id="KW-0808">Transferase</keyword>
<evidence type="ECO:0000259" key="5">
    <source>
        <dbReference type="Pfam" id="PF03109"/>
    </source>
</evidence>
<dbReference type="SUPFAM" id="SSF56112">
    <property type="entry name" value="Protein kinase-like (PK-like)"/>
    <property type="match status" value="1"/>
</dbReference>
<gene>
    <name evidence="6" type="ORF">KARMA_0388</name>
</gene>
<dbReference type="InterPro" id="IPR011009">
    <property type="entry name" value="Kinase-like_dom_sf"/>
</dbReference>
<dbReference type="CDD" id="cd13970">
    <property type="entry name" value="ABC1_ADCK3"/>
    <property type="match status" value="1"/>
</dbReference>
<organism evidence="6 7">
    <name type="scientific">Donghicola eburneus</name>
    <dbReference type="NCBI Taxonomy" id="393278"/>
    <lineage>
        <taxon>Bacteria</taxon>
        <taxon>Pseudomonadati</taxon>
        <taxon>Pseudomonadota</taxon>
        <taxon>Alphaproteobacteria</taxon>
        <taxon>Rhodobacterales</taxon>
        <taxon>Roseobacteraceae</taxon>
        <taxon>Donghicola</taxon>
    </lineage>
</organism>